<proteinExistence type="predicted"/>
<dbReference type="EMBL" id="JAAILA010000013">
    <property type="protein sequence ID" value="NEX89157.1"/>
    <property type="molecule type" value="Genomic_DNA"/>
</dbReference>
<gene>
    <name evidence="1" type="ORF">G4923_10620</name>
</gene>
<reference evidence="1 2" key="1">
    <citation type="submission" date="2020-02" db="EMBL/GenBank/DDBJ databases">
        <title>Genome sequencing of Aeromonas rivipollensis.</title>
        <authorList>
            <person name="Fono-Tamo Ubani E.K."/>
            <person name="Lekota K.E."/>
        </authorList>
    </citation>
    <scope>NUCLEOTIDE SEQUENCE [LARGE SCALE GENOMIC DNA]</scope>
    <source>
        <strain evidence="1 2">G78</strain>
    </source>
</reference>
<name>A0ABX0CZ01_9GAMM</name>
<dbReference type="Proteomes" id="UP000472827">
    <property type="component" value="Unassembled WGS sequence"/>
</dbReference>
<accession>A0ABX0CZ01</accession>
<keyword evidence="2" id="KW-1185">Reference proteome</keyword>
<evidence type="ECO:0000313" key="1">
    <source>
        <dbReference type="EMBL" id="NEX89157.1"/>
    </source>
</evidence>
<comment type="caution">
    <text evidence="1">The sequence shown here is derived from an EMBL/GenBank/DDBJ whole genome shotgun (WGS) entry which is preliminary data.</text>
</comment>
<sequence length="84" mass="9186">MAANDDKSLLPISGWFISPQDHNNITVKLNCSAPNLQTCEGIFLTPSYVLTASQAIALANTLLTSARYLAFQEQQGVIYDSRPQ</sequence>
<evidence type="ECO:0000313" key="2">
    <source>
        <dbReference type="Proteomes" id="UP000472827"/>
    </source>
</evidence>
<organism evidence="1 2">
    <name type="scientific">Aeromonas rivipollensis</name>
    <dbReference type="NCBI Taxonomy" id="948519"/>
    <lineage>
        <taxon>Bacteria</taxon>
        <taxon>Pseudomonadati</taxon>
        <taxon>Pseudomonadota</taxon>
        <taxon>Gammaproteobacteria</taxon>
        <taxon>Aeromonadales</taxon>
        <taxon>Aeromonadaceae</taxon>
        <taxon>Aeromonas</taxon>
    </lineage>
</organism>
<protein>
    <submittedName>
        <fullName evidence="1">Uncharacterized protein</fullName>
    </submittedName>
</protein>
<dbReference type="RefSeq" id="WP_163137004.1">
    <property type="nucleotide sequence ID" value="NZ_JAAILA010000013.1"/>
</dbReference>